<evidence type="ECO:0000313" key="1">
    <source>
        <dbReference type="EMBL" id="KAJ1080081.1"/>
    </source>
</evidence>
<name>A0AAV7KLV3_PLEWA</name>
<sequence length="163" mass="18197">MTAALFTWQYRIPLPPVSPRCRQRLTQALDWPAGCHMTEIGVACNYRRASDLSKEAHVTQSRLDCGFKKRAEGAEHFHVCPGELGCTSFLKPVCLAPRFPAAFVRAVQIPEAQLGVELPTYLLRTYKTQAAILRGTLLPQEASWRKSLVARPGLTSQLHINVK</sequence>
<dbReference type="Proteomes" id="UP001066276">
    <property type="component" value="Chromosome 12"/>
</dbReference>
<organism evidence="1 2">
    <name type="scientific">Pleurodeles waltl</name>
    <name type="common">Iberian ribbed newt</name>
    <dbReference type="NCBI Taxonomy" id="8319"/>
    <lineage>
        <taxon>Eukaryota</taxon>
        <taxon>Metazoa</taxon>
        <taxon>Chordata</taxon>
        <taxon>Craniata</taxon>
        <taxon>Vertebrata</taxon>
        <taxon>Euteleostomi</taxon>
        <taxon>Amphibia</taxon>
        <taxon>Batrachia</taxon>
        <taxon>Caudata</taxon>
        <taxon>Salamandroidea</taxon>
        <taxon>Salamandridae</taxon>
        <taxon>Pleurodelinae</taxon>
        <taxon>Pleurodeles</taxon>
    </lineage>
</organism>
<keyword evidence="2" id="KW-1185">Reference proteome</keyword>
<evidence type="ECO:0000313" key="2">
    <source>
        <dbReference type="Proteomes" id="UP001066276"/>
    </source>
</evidence>
<dbReference type="EMBL" id="JANPWB010000016">
    <property type="protein sequence ID" value="KAJ1080081.1"/>
    <property type="molecule type" value="Genomic_DNA"/>
</dbReference>
<dbReference type="AlphaFoldDB" id="A0AAV7KLV3"/>
<proteinExistence type="predicted"/>
<gene>
    <name evidence="1" type="ORF">NDU88_000302</name>
</gene>
<reference evidence="1" key="1">
    <citation type="journal article" date="2022" name="bioRxiv">
        <title>Sequencing and chromosome-scale assembly of the giantPleurodeles waltlgenome.</title>
        <authorList>
            <person name="Brown T."/>
            <person name="Elewa A."/>
            <person name="Iarovenko S."/>
            <person name="Subramanian E."/>
            <person name="Araus A.J."/>
            <person name="Petzold A."/>
            <person name="Susuki M."/>
            <person name="Suzuki K.-i.T."/>
            <person name="Hayashi T."/>
            <person name="Toyoda A."/>
            <person name="Oliveira C."/>
            <person name="Osipova E."/>
            <person name="Leigh N.D."/>
            <person name="Simon A."/>
            <person name="Yun M.H."/>
        </authorList>
    </citation>
    <scope>NUCLEOTIDE SEQUENCE</scope>
    <source>
        <strain evidence="1">20211129_DDA</strain>
        <tissue evidence="1">Liver</tissue>
    </source>
</reference>
<accession>A0AAV7KLV3</accession>
<comment type="caution">
    <text evidence="1">The sequence shown here is derived from an EMBL/GenBank/DDBJ whole genome shotgun (WGS) entry which is preliminary data.</text>
</comment>
<protein>
    <submittedName>
        <fullName evidence="1">Uncharacterized protein</fullName>
    </submittedName>
</protein>